<reference evidence="3" key="1">
    <citation type="journal article" date="2021" name="Nat. Commun.">
        <title>Genetic determinants of endophytism in the Arabidopsis root mycobiome.</title>
        <authorList>
            <person name="Mesny F."/>
            <person name="Miyauchi S."/>
            <person name="Thiergart T."/>
            <person name="Pickel B."/>
            <person name="Atanasova L."/>
            <person name="Karlsson M."/>
            <person name="Huettel B."/>
            <person name="Barry K.W."/>
            <person name="Haridas S."/>
            <person name="Chen C."/>
            <person name="Bauer D."/>
            <person name="Andreopoulos W."/>
            <person name="Pangilinan J."/>
            <person name="LaButti K."/>
            <person name="Riley R."/>
            <person name="Lipzen A."/>
            <person name="Clum A."/>
            <person name="Drula E."/>
            <person name="Henrissat B."/>
            <person name="Kohler A."/>
            <person name="Grigoriev I.V."/>
            <person name="Martin F.M."/>
            <person name="Hacquard S."/>
        </authorList>
    </citation>
    <scope>NUCLEOTIDE SEQUENCE</scope>
    <source>
        <strain evidence="3">MPI-SDFR-AT-0068</strain>
    </source>
</reference>
<accession>A0A8K0S3N9</accession>
<evidence type="ECO:0000313" key="3">
    <source>
        <dbReference type="EMBL" id="KAH7256122.1"/>
    </source>
</evidence>
<evidence type="ECO:0000313" key="4">
    <source>
        <dbReference type="Proteomes" id="UP000813427"/>
    </source>
</evidence>
<dbReference type="Proteomes" id="UP000813427">
    <property type="component" value="Unassembled WGS sequence"/>
</dbReference>
<dbReference type="AlphaFoldDB" id="A0A8K0S3N9"/>
<keyword evidence="4" id="KW-1185">Reference proteome</keyword>
<protein>
    <submittedName>
        <fullName evidence="3">Uncharacterized protein</fullName>
    </submittedName>
</protein>
<keyword evidence="2" id="KW-0732">Signal</keyword>
<dbReference type="EMBL" id="JAGPXF010000002">
    <property type="protein sequence ID" value="KAH7256122.1"/>
    <property type="molecule type" value="Genomic_DNA"/>
</dbReference>
<evidence type="ECO:0000256" key="2">
    <source>
        <dbReference type="SAM" id="SignalP"/>
    </source>
</evidence>
<feature type="chain" id="PRO_5035453707" evidence="2">
    <location>
        <begin position="23"/>
        <end position="182"/>
    </location>
</feature>
<evidence type="ECO:0000256" key="1">
    <source>
        <dbReference type="SAM" id="MobiDB-lite"/>
    </source>
</evidence>
<gene>
    <name evidence="3" type="ORF">BKA59DRAFT_466893</name>
</gene>
<feature type="signal peptide" evidence="2">
    <location>
        <begin position="1"/>
        <end position="22"/>
    </location>
</feature>
<proteinExistence type="predicted"/>
<comment type="caution">
    <text evidence="3">The sequence shown here is derived from an EMBL/GenBank/DDBJ whole genome shotgun (WGS) entry which is preliminary data.</text>
</comment>
<organism evidence="3 4">
    <name type="scientific">Fusarium tricinctum</name>
    <dbReference type="NCBI Taxonomy" id="61284"/>
    <lineage>
        <taxon>Eukaryota</taxon>
        <taxon>Fungi</taxon>
        <taxon>Dikarya</taxon>
        <taxon>Ascomycota</taxon>
        <taxon>Pezizomycotina</taxon>
        <taxon>Sordariomycetes</taxon>
        <taxon>Hypocreomycetidae</taxon>
        <taxon>Hypocreales</taxon>
        <taxon>Nectriaceae</taxon>
        <taxon>Fusarium</taxon>
        <taxon>Fusarium tricinctum species complex</taxon>
    </lineage>
</organism>
<name>A0A8K0S3N9_9HYPO</name>
<sequence>MSVQVIRVYLILLFSLALQCQARNGNIREISSIEDVLFSIDPFLLQSAENFQLDFRLSLDVERIRLDLRPTENVDPFGQALHLETDGADELLESWRSSMLQLDQDILLFEGEALLNHKYQGWQRVGRARIAIRRPQPYLFEGFFTLNNDCYHVSLSDEYLKKRDQKHPSPPTSGATHMVVWK</sequence>
<feature type="region of interest" description="Disordered" evidence="1">
    <location>
        <begin position="162"/>
        <end position="182"/>
    </location>
</feature>
<dbReference type="OrthoDB" id="5021122at2759"/>